<dbReference type="EMBL" id="FQNC01000069">
    <property type="protein sequence ID" value="SGZ08138.1"/>
    <property type="molecule type" value="Genomic_DNA"/>
</dbReference>
<protein>
    <submittedName>
        <fullName evidence="2">BQ5605_C030g10773 protein</fullName>
    </submittedName>
</protein>
<sequence length="114" mass="13025">MRPRRSGESSTSRPRSQPNGDNRVENVLDAHSRFLANSQVDLMQACDATWARTQAVKDNLANRRALDQLQMERSKFYFKEVLSWPAEVQAQHRLVTDVDRFLRGEESYAIGSAS</sequence>
<proteinExistence type="predicted"/>
<dbReference type="AlphaFoldDB" id="A0A2X0NAS7"/>
<feature type="region of interest" description="Disordered" evidence="1">
    <location>
        <begin position="1"/>
        <end position="23"/>
    </location>
</feature>
<reference evidence="2 3" key="1">
    <citation type="submission" date="2016-11" db="EMBL/GenBank/DDBJ databases">
        <authorList>
            <person name="Jaros S."/>
            <person name="Januszkiewicz K."/>
            <person name="Wedrychowicz H."/>
        </authorList>
    </citation>
    <scope>NUCLEOTIDE SEQUENCE [LARGE SCALE GENOMIC DNA]</scope>
</reference>
<organism evidence="2 3">
    <name type="scientific">Microbotryum silenes-dioicae</name>
    <dbReference type="NCBI Taxonomy" id="796604"/>
    <lineage>
        <taxon>Eukaryota</taxon>
        <taxon>Fungi</taxon>
        <taxon>Dikarya</taxon>
        <taxon>Basidiomycota</taxon>
        <taxon>Pucciniomycotina</taxon>
        <taxon>Microbotryomycetes</taxon>
        <taxon>Microbotryales</taxon>
        <taxon>Microbotryaceae</taxon>
        <taxon>Microbotryum</taxon>
    </lineage>
</organism>
<accession>A0A2X0NAS7</accession>
<evidence type="ECO:0000313" key="3">
    <source>
        <dbReference type="Proteomes" id="UP000249464"/>
    </source>
</evidence>
<keyword evidence="3" id="KW-1185">Reference proteome</keyword>
<evidence type="ECO:0000313" key="2">
    <source>
        <dbReference type="EMBL" id="SGZ08138.1"/>
    </source>
</evidence>
<evidence type="ECO:0000256" key="1">
    <source>
        <dbReference type="SAM" id="MobiDB-lite"/>
    </source>
</evidence>
<feature type="compositionally biased region" description="Polar residues" evidence="1">
    <location>
        <begin position="8"/>
        <end position="20"/>
    </location>
</feature>
<dbReference type="Proteomes" id="UP000249464">
    <property type="component" value="Unassembled WGS sequence"/>
</dbReference>
<gene>
    <name evidence="2" type="primary">BQ5605_C030g10773</name>
    <name evidence="2" type="ORF">BQ5605_C030G10773</name>
</gene>
<name>A0A2X0NAS7_9BASI</name>